<dbReference type="InterPro" id="IPR058775">
    <property type="entry name" value="DUF8054_M"/>
</dbReference>
<evidence type="ECO:0000313" key="5">
    <source>
        <dbReference type="Proteomes" id="UP001597119"/>
    </source>
</evidence>
<feature type="domain" description="DUF8054" evidence="1">
    <location>
        <begin position="13"/>
        <end position="93"/>
    </location>
</feature>
<organism evidence="4 5">
    <name type="scientific">Halorientalis brevis</name>
    <dbReference type="NCBI Taxonomy" id="1126241"/>
    <lineage>
        <taxon>Archaea</taxon>
        <taxon>Methanobacteriati</taxon>
        <taxon>Methanobacteriota</taxon>
        <taxon>Stenosarchaea group</taxon>
        <taxon>Halobacteria</taxon>
        <taxon>Halobacteriales</taxon>
        <taxon>Haloarculaceae</taxon>
        <taxon>Halorientalis</taxon>
    </lineage>
</organism>
<dbReference type="Pfam" id="PF26236">
    <property type="entry name" value="DUF8054_N"/>
    <property type="match status" value="1"/>
</dbReference>
<accession>A0ABD6CJF0</accession>
<dbReference type="Pfam" id="PF26237">
    <property type="entry name" value="DUF8054_C"/>
    <property type="match status" value="1"/>
</dbReference>
<feature type="domain" description="DUF8054" evidence="2">
    <location>
        <begin position="215"/>
        <end position="254"/>
    </location>
</feature>
<dbReference type="Proteomes" id="UP001597119">
    <property type="component" value="Unassembled WGS sequence"/>
</dbReference>
<dbReference type="EMBL" id="JBHUDJ010000015">
    <property type="protein sequence ID" value="MFD1589392.1"/>
    <property type="molecule type" value="Genomic_DNA"/>
</dbReference>
<dbReference type="RefSeq" id="WP_247381175.1">
    <property type="nucleotide sequence ID" value="NZ_JALLGV010000009.1"/>
</dbReference>
<dbReference type="Pfam" id="PF26238">
    <property type="entry name" value="DUF8054_M"/>
    <property type="match status" value="1"/>
</dbReference>
<comment type="caution">
    <text evidence="4">The sequence shown here is derived from an EMBL/GenBank/DDBJ whole genome shotgun (WGS) entry which is preliminary data.</text>
</comment>
<reference evidence="4 5" key="1">
    <citation type="journal article" date="2019" name="Int. J. Syst. Evol. Microbiol.">
        <title>The Global Catalogue of Microorganisms (GCM) 10K type strain sequencing project: providing services to taxonomists for standard genome sequencing and annotation.</title>
        <authorList>
            <consortium name="The Broad Institute Genomics Platform"/>
            <consortium name="The Broad Institute Genome Sequencing Center for Infectious Disease"/>
            <person name="Wu L."/>
            <person name="Ma J."/>
        </authorList>
    </citation>
    <scope>NUCLEOTIDE SEQUENCE [LARGE SCALE GENOMIC DNA]</scope>
    <source>
        <strain evidence="4 5">CGMCC 1.12125</strain>
    </source>
</reference>
<feature type="domain" description="DUF8054" evidence="3">
    <location>
        <begin position="107"/>
        <end position="212"/>
    </location>
</feature>
<evidence type="ECO:0000259" key="2">
    <source>
        <dbReference type="Pfam" id="PF26237"/>
    </source>
</evidence>
<evidence type="ECO:0000259" key="3">
    <source>
        <dbReference type="Pfam" id="PF26238"/>
    </source>
</evidence>
<evidence type="ECO:0000259" key="1">
    <source>
        <dbReference type="Pfam" id="PF26236"/>
    </source>
</evidence>
<gene>
    <name evidence="4" type="ORF">ACFR9U_20650</name>
</gene>
<proteinExistence type="predicted"/>
<dbReference type="AlphaFoldDB" id="A0ABD6CJF0"/>
<name>A0ABD6CJF0_9EURY</name>
<dbReference type="InterPro" id="IPR058675">
    <property type="entry name" value="DUF8054_C"/>
</dbReference>
<dbReference type="InterPro" id="IPR058674">
    <property type="entry name" value="DUF8054_N"/>
</dbReference>
<evidence type="ECO:0000313" key="4">
    <source>
        <dbReference type="EMBL" id="MFD1589392.1"/>
    </source>
</evidence>
<protein>
    <submittedName>
        <fullName evidence="4">Uncharacterized protein</fullName>
    </submittedName>
</protein>
<sequence>MDPVLERVRAASARLTQPAYTGTNRCLPCTVLNVVIAVAISSVLAARRSVATGVTALSFCSAIIYLRGYLVPGTPTITREYAPPWFLRLFGKQPSRPPSIDVDAVAAERAGDAQSPAVSDAFRAAWRERIAELRGDDPDPRQVAETLGVDASDLSAVPGSVAYVLDDDLLQWESELALVADVAAADLLDARSDRWAHLSPGERRRVLSTLRSAFEDCPRCGGPLDRTTARLDSCCTDPTTVVSVTCPDCGACVLHRPQDDSGTDAADR</sequence>
<keyword evidence="5" id="KW-1185">Reference proteome</keyword>